<dbReference type="PANTHER" id="PTHR37299">
    <property type="entry name" value="TRANSCRIPTIONAL REGULATOR-RELATED"/>
    <property type="match status" value="1"/>
</dbReference>
<feature type="modified residue" description="4-aspartylphosphate" evidence="1">
    <location>
        <position position="54"/>
    </location>
</feature>
<dbReference type="InterPro" id="IPR046947">
    <property type="entry name" value="LytR-like"/>
</dbReference>
<dbReference type="RefSeq" id="WP_226539872.1">
    <property type="nucleotide sequence ID" value="NZ_JAJAPW010000001.1"/>
</dbReference>
<name>A0A9X1HX33_9FLAO</name>
<dbReference type="GO" id="GO:0003677">
    <property type="term" value="F:DNA binding"/>
    <property type="evidence" value="ECO:0007669"/>
    <property type="project" value="UniProtKB-KW"/>
</dbReference>
<feature type="domain" description="HTH LytTR-type" evidence="3">
    <location>
        <begin position="139"/>
        <end position="203"/>
    </location>
</feature>
<dbReference type="Gene3D" id="3.40.50.2300">
    <property type="match status" value="1"/>
</dbReference>
<accession>A0A9X1HX33</accession>
<proteinExistence type="predicted"/>
<protein>
    <submittedName>
        <fullName evidence="4">LytTR family DNA-binding domain-containing protein</fullName>
    </submittedName>
</protein>
<keyword evidence="5" id="KW-1185">Reference proteome</keyword>
<dbReference type="SUPFAM" id="SSF52172">
    <property type="entry name" value="CheY-like"/>
    <property type="match status" value="1"/>
</dbReference>
<evidence type="ECO:0000256" key="1">
    <source>
        <dbReference type="PROSITE-ProRule" id="PRU00169"/>
    </source>
</evidence>
<dbReference type="AlphaFoldDB" id="A0A9X1HX33"/>
<evidence type="ECO:0000259" key="2">
    <source>
        <dbReference type="PROSITE" id="PS50110"/>
    </source>
</evidence>
<evidence type="ECO:0000313" key="4">
    <source>
        <dbReference type="EMBL" id="MCB4797356.1"/>
    </source>
</evidence>
<sequence>MIKAVAIDDEPLALTIIEEYCNAIEYIKLVKTFTNTTKAKKYLNNFPVDVVFLDIKMPNVNGINFYKALNQNVHVIFTTAFSEFAVEGFNVNATDYLLKPFSKERFIEAINRVKDNKEDDENCEHKYLKIRADYKLNRIKLSDIKYIEAMNDYVKIHLDSNKNIVARSTMTNVLKKIHCKHFIRIHKSFIISTTRIKSIEKDKITLDFIELPIGNKYKKQLENFNNLF</sequence>
<dbReference type="Pfam" id="PF00072">
    <property type="entry name" value="Response_reg"/>
    <property type="match status" value="1"/>
</dbReference>
<dbReference type="PANTHER" id="PTHR37299:SF1">
    <property type="entry name" value="STAGE 0 SPORULATION PROTEIN A HOMOLOG"/>
    <property type="match status" value="1"/>
</dbReference>
<gene>
    <name evidence="4" type="ORF">LG649_00755</name>
</gene>
<evidence type="ECO:0000259" key="3">
    <source>
        <dbReference type="PROSITE" id="PS50930"/>
    </source>
</evidence>
<feature type="domain" description="Response regulatory" evidence="2">
    <location>
        <begin position="3"/>
        <end position="114"/>
    </location>
</feature>
<dbReference type="PROSITE" id="PS50110">
    <property type="entry name" value="RESPONSE_REGULATORY"/>
    <property type="match status" value="1"/>
</dbReference>
<keyword evidence="4" id="KW-0238">DNA-binding</keyword>
<dbReference type="SMART" id="SM00448">
    <property type="entry name" value="REC"/>
    <property type="match status" value="1"/>
</dbReference>
<dbReference type="SMART" id="SM00850">
    <property type="entry name" value="LytTR"/>
    <property type="match status" value="1"/>
</dbReference>
<dbReference type="Gene3D" id="2.40.50.1020">
    <property type="entry name" value="LytTr DNA-binding domain"/>
    <property type="match status" value="1"/>
</dbReference>
<organism evidence="4 5">
    <name type="scientific">Neotamlana laminarinivorans</name>
    <dbReference type="NCBI Taxonomy" id="2883124"/>
    <lineage>
        <taxon>Bacteria</taxon>
        <taxon>Pseudomonadati</taxon>
        <taxon>Bacteroidota</taxon>
        <taxon>Flavobacteriia</taxon>
        <taxon>Flavobacteriales</taxon>
        <taxon>Flavobacteriaceae</taxon>
        <taxon>Neotamlana</taxon>
    </lineage>
</organism>
<comment type="caution">
    <text evidence="4">The sequence shown here is derived from an EMBL/GenBank/DDBJ whole genome shotgun (WGS) entry which is preliminary data.</text>
</comment>
<dbReference type="GO" id="GO:0000156">
    <property type="term" value="F:phosphorelay response regulator activity"/>
    <property type="evidence" value="ECO:0007669"/>
    <property type="project" value="InterPro"/>
</dbReference>
<dbReference type="InterPro" id="IPR001789">
    <property type="entry name" value="Sig_transdc_resp-reg_receiver"/>
</dbReference>
<dbReference type="Pfam" id="PF04397">
    <property type="entry name" value="LytTR"/>
    <property type="match status" value="1"/>
</dbReference>
<dbReference type="InterPro" id="IPR007492">
    <property type="entry name" value="LytTR_DNA-bd_dom"/>
</dbReference>
<reference evidence="4" key="1">
    <citation type="submission" date="2021-10" db="EMBL/GenBank/DDBJ databases">
        <title>Tamlana sargassums sp. nov., and Tamlana laminarinivorans sp. nov., two new bacteria isolated from the brown alga.</title>
        <authorList>
            <person name="Li J."/>
        </authorList>
    </citation>
    <scope>NUCLEOTIDE SEQUENCE</scope>
    <source>
        <strain evidence="4">PT2-4</strain>
    </source>
</reference>
<keyword evidence="1" id="KW-0597">Phosphoprotein</keyword>
<dbReference type="Proteomes" id="UP001139199">
    <property type="component" value="Unassembled WGS sequence"/>
</dbReference>
<dbReference type="PROSITE" id="PS50930">
    <property type="entry name" value="HTH_LYTTR"/>
    <property type="match status" value="1"/>
</dbReference>
<dbReference type="InterPro" id="IPR011006">
    <property type="entry name" value="CheY-like_superfamily"/>
</dbReference>
<dbReference type="EMBL" id="JAJAPW010000001">
    <property type="protein sequence ID" value="MCB4797356.1"/>
    <property type="molecule type" value="Genomic_DNA"/>
</dbReference>
<evidence type="ECO:0000313" key="5">
    <source>
        <dbReference type="Proteomes" id="UP001139199"/>
    </source>
</evidence>